<keyword evidence="1" id="KW-0812">Transmembrane</keyword>
<dbReference type="Gene3D" id="3.40.50.410">
    <property type="entry name" value="von Willebrand factor, type A domain"/>
    <property type="match status" value="1"/>
</dbReference>
<dbReference type="OrthoDB" id="4623238at2"/>
<dbReference type="AlphaFoldDB" id="A0A086ZI05"/>
<feature type="transmembrane region" description="Helical" evidence="1">
    <location>
        <begin position="341"/>
        <end position="360"/>
    </location>
</feature>
<protein>
    <submittedName>
        <fullName evidence="2">von Willebrand factor type A domain protein</fullName>
    </submittedName>
</protein>
<keyword evidence="3" id="KW-1185">Reference proteome</keyword>
<dbReference type="EMBL" id="JGYQ01000016">
    <property type="protein sequence ID" value="KFI46155.1"/>
    <property type="molecule type" value="Genomic_DNA"/>
</dbReference>
<organism evidence="2 3">
    <name type="scientific">Bifidobacterium boum</name>
    <dbReference type="NCBI Taxonomy" id="78343"/>
    <lineage>
        <taxon>Bacteria</taxon>
        <taxon>Bacillati</taxon>
        <taxon>Actinomycetota</taxon>
        <taxon>Actinomycetes</taxon>
        <taxon>Bifidobacteriales</taxon>
        <taxon>Bifidobacteriaceae</taxon>
        <taxon>Bifidobacterium</taxon>
    </lineage>
</organism>
<evidence type="ECO:0000256" key="1">
    <source>
        <dbReference type="SAM" id="Phobius"/>
    </source>
</evidence>
<name>A0A086ZI05_9BIFI</name>
<reference evidence="2 3" key="1">
    <citation type="submission" date="2014-03" db="EMBL/GenBank/DDBJ databases">
        <title>Genomics of Bifidobacteria.</title>
        <authorList>
            <person name="Ventura M."/>
            <person name="Milani C."/>
            <person name="Lugli G.A."/>
        </authorList>
    </citation>
    <scope>NUCLEOTIDE SEQUENCE [LARGE SCALE GENOMIC DNA]</scope>
    <source>
        <strain evidence="2 3">LMG 10736</strain>
    </source>
</reference>
<evidence type="ECO:0000313" key="2">
    <source>
        <dbReference type="EMBL" id="KFI46155.1"/>
    </source>
</evidence>
<keyword evidence="1" id="KW-0472">Membrane</keyword>
<dbReference type="InterPro" id="IPR036465">
    <property type="entry name" value="vWFA_dom_sf"/>
</dbReference>
<dbReference type="RefSeq" id="WP_026502184.1">
    <property type="nucleotide sequence ID" value="NZ_JBQKIP010000011.1"/>
</dbReference>
<dbReference type="SUPFAM" id="SSF53300">
    <property type="entry name" value="vWA-like"/>
    <property type="match status" value="1"/>
</dbReference>
<keyword evidence="1" id="KW-1133">Transmembrane helix</keyword>
<proteinExistence type="predicted"/>
<sequence length="362" mass="39307">MRWQWPWAALIAIVAALAITATAAALTAWHERRTAKRTPDLKSYSLDDDLNTEYASELFHQWRLLSRIAASALAIALVLSVILIARPSHIDEGTERSASRDIVLCLDVSGSTLPYDRQIIDTYLKLASTFQGERIGMSIFNSTSRTVFPLTDDYTLVTSQLKSAASILKGVQTQDDIDKMSDHDYQNVSDWLDGTQNKTNATSLIGDGLVSCAAMLPGFAYGSTAAAAGDTAANKARRRSASIVLATDNVVSGKETYTLSQALDLTSQASISVDAIYAGAKESLSDQTTTAMKTAVESHGGTFMSQADGSSIESLVRQIEQRSAARNERDAQSAVDDDPGWWTLALAVCVLVWLVFAWRLRR</sequence>
<feature type="transmembrane region" description="Helical" evidence="1">
    <location>
        <begin position="64"/>
        <end position="85"/>
    </location>
</feature>
<gene>
    <name evidence="2" type="ORF">BBOU_1242</name>
</gene>
<evidence type="ECO:0000313" key="3">
    <source>
        <dbReference type="Proteomes" id="UP000029093"/>
    </source>
</evidence>
<dbReference type="Proteomes" id="UP000029093">
    <property type="component" value="Unassembled WGS sequence"/>
</dbReference>
<dbReference type="GeneID" id="303204349"/>
<comment type="caution">
    <text evidence="2">The sequence shown here is derived from an EMBL/GenBank/DDBJ whole genome shotgun (WGS) entry which is preliminary data.</text>
</comment>
<feature type="transmembrane region" description="Helical" evidence="1">
    <location>
        <begin position="6"/>
        <end position="29"/>
    </location>
</feature>
<accession>A0A086ZI05</accession>